<evidence type="ECO:0000313" key="3">
    <source>
        <dbReference type="Proteomes" id="UP000278775"/>
    </source>
</evidence>
<organism evidence="2 3">
    <name type="scientific">Chryseobacterium nematophagum</name>
    <dbReference type="NCBI Taxonomy" id="2305228"/>
    <lineage>
        <taxon>Bacteria</taxon>
        <taxon>Pseudomonadati</taxon>
        <taxon>Bacteroidota</taxon>
        <taxon>Flavobacteriia</taxon>
        <taxon>Flavobacteriales</taxon>
        <taxon>Weeksellaceae</taxon>
        <taxon>Chryseobacterium group</taxon>
        <taxon>Chryseobacterium</taxon>
    </lineage>
</organism>
<feature type="transmembrane region" description="Helical" evidence="1">
    <location>
        <begin position="50"/>
        <end position="70"/>
    </location>
</feature>
<keyword evidence="1" id="KW-0472">Membrane</keyword>
<keyword evidence="1" id="KW-0812">Transmembrane</keyword>
<dbReference type="AlphaFoldDB" id="A0A3M7TD65"/>
<protein>
    <submittedName>
        <fullName evidence="2">Uncharacterized protein</fullName>
    </submittedName>
</protein>
<dbReference type="EMBL" id="QWIU01000002">
    <property type="protein sequence ID" value="RNA61421.1"/>
    <property type="molecule type" value="Genomic_DNA"/>
</dbReference>
<keyword evidence="1" id="KW-1133">Transmembrane helix</keyword>
<accession>A0A3M7TD65</accession>
<dbReference type="Proteomes" id="UP000278775">
    <property type="component" value="Unassembled WGS sequence"/>
</dbReference>
<reference evidence="2 3" key="1">
    <citation type="submission" date="2018-08" db="EMBL/GenBank/DDBJ databases">
        <title>Chryseobacterium nematophagum: a novel matrix digesting pathogen of nematodes.</title>
        <authorList>
            <person name="Page A."/>
            <person name="Roberts M."/>
            <person name="Felix M.-A."/>
            <person name="Weir W."/>
        </authorList>
    </citation>
    <scope>NUCLEOTIDE SEQUENCE [LARGE SCALE GENOMIC DNA]</scope>
    <source>
        <strain evidence="2 3">JUb129</strain>
    </source>
</reference>
<evidence type="ECO:0000256" key="1">
    <source>
        <dbReference type="SAM" id="Phobius"/>
    </source>
</evidence>
<evidence type="ECO:0000313" key="2">
    <source>
        <dbReference type="EMBL" id="RNA61421.1"/>
    </source>
</evidence>
<proteinExistence type="predicted"/>
<sequence length="87" mass="10467">MQTQMKEKNKAPHYWLRSYSDTRIRLSLFLLLFIFIEKHNKVEIYQNIEWVIDIMMVAIVVGGFLICTVLRLEQYGMKRPPPFKLFS</sequence>
<name>A0A3M7TD65_9FLAO</name>
<comment type="caution">
    <text evidence="2">The sequence shown here is derived from an EMBL/GenBank/DDBJ whole genome shotgun (WGS) entry which is preliminary data.</text>
</comment>
<gene>
    <name evidence="2" type="ORF">D1631_05480</name>
</gene>